<gene>
    <name evidence="6" type="ORF">H9756_10900</name>
</gene>
<dbReference type="CDD" id="cd17923">
    <property type="entry name" value="DEXHc_Hrq1-like"/>
    <property type="match status" value="1"/>
</dbReference>
<accession>A0A9D2P4V7</accession>
<dbReference type="PANTHER" id="PTHR47957">
    <property type="entry name" value="ATP-DEPENDENT HELICASE HRQ1"/>
    <property type="match status" value="1"/>
</dbReference>
<dbReference type="PANTHER" id="PTHR47957:SF3">
    <property type="entry name" value="ATP-DEPENDENT HELICASE HRQ1"/>
    <property type="match status" value="1"/>
</dbReference>
<dbReference type="GO" id="GO:0003676">
    <property type="term" value="F:nucleic acid binding"/>
    <property type="evidence" value="ECO:0007669"/>
    <property type="project" value="InterPro"/>
</dbReference>
<organism evidence="6 7">
    <name type="scientific">Candidatus Mediterraneibacter gallistercoris</name>
    <dbReference type="NCBI Taxonomy" id="2838671"/>
    <lineage>
        <taxon>Bacteria</taxon>
        <taxon>Bacillati</taxon>
        <taxon>Bacillota</taxon>
        <taxon>Clostridia</taxon>
        <taxon>Lachnospirales</taxon>
        <taxon>Lachnospiraceae</taxon>
        <taxon>Mediterraneibacter</taxon>
    </lineage>
</organism>
<protein>
    <submittedName>
        <fullName evidence="6">DEAD/DEAH box helicase</fullName>
    </submittedName>
</protein>
<reference evidence="6" key="1">
    <citation type="journal article" date="2021" name="PeerJ">
        <title>Extensive microbial diversity within the chicken gut microbiome revealed by metagenomics and culture.</title>
        <authorList>
            <person name="Gilroy R."/>
            <person name="Ravi A."/>
            <person name="Getino M."/>
            <person name="Pursley I."/>
            <person name="Horton D.L."/>
            <person name="Alikhan N.F."/>
            <person name="Baker D."/>
            <person name="Gharbi K."/>
            <person name="Hall N."/>
            <person name="Watson M."/>
            <person name="Adriaenssens E.M."/>
            <person name="Foster-Nyarko E."/>
            <person name="Jarju S."/>
            <person name="Secka A."/>
            <person name="Antonio M."/>
            <person name="Oren A."/>
            <person name="Chaudhuri R.R."/>
            <person name="La Ragione R."/>
            <person name="Hildebrand F."/>
            <person name="Pallen M.J."/>
        </authorList>
    </citation>
    <scope>NUCLEOTIDE SEQUENCE</scope>
    <source>
        <strain evidence="6">CHK165-2605</strain>
    </source>
</reference>
<evidence type="ECO:0000256" key="1">
    <source>
        <dbReference type="ARBA" id="ARBA00022741"/>
    </source>
</evidence>
<feature type="domain" description="Helicase ATP-binding" evidence="4">
    <location>
        <begin position="60"/>
        <end position="243"/>
    </location>
</feature>
<comment type="caution">
    <text evidence="6">The sequence shown here is derived from an EMBL/GenBank/DDBJ whole genome shotgun (WGS) entry which is preliminary data.</text>
</comment>
<evidence type="ECO:0000256" key="2">
    <source>
        <dbReference type="ARBA" id="ARBA00022840"/>
    </source>
</evidence>
<evidence type="ECO:0000259" key="5">
    <source>
        <dbReference type="PROSITE" id="PS51194"/>
    </source>
</evidence>
<dbReference type="InterPro" id="IPR011545">
    <property type="entry name" value="DEAD/DEAH_box_helicase_dom"/>
</dbReference>
<keyword evidence="6" id="KW-0378">Hydrolase</keyword>
<dbReference type="PROSITE" id="PS51194">
    <property type="entry name" value="HELICASE_CTER"/>
    <property type="match status" value="1"/>
</dbReference>
<dbReference type="SMART" id="SM00487">
    <property type="entry name" value="DEXDc"/>
    <property type="match status" value="1"/>
</dbReference>
<dbReference type="InterPro" id="IPR014001">
    <property type="entry name" value="Helicase_ATP-bd"/>
</dbReference>
<dbReference type="Pfam" id="PF00271">
    <property type="entry name" value="Helicase_C"/>
    <property type="match status" value="1"/>
</dbReference>
<dbReference type="InterPro" id="IPR018973">
    <property type="entry name" value="MZB"/>
</dbReference>
<sequence length="935" mass="105357">MRDYQEHNAKDIRDLTIYTKTIPAHPASFADFPAELHPDIRTYLTSHNIPRLYTHQAEMFEKAQTGENVVITTSTASGKTLSFLLPVLQAVLDDPLTRAIFVYPTKALAADQYRALQPVLEYFGEGRISAGVYDGDTMQAERSRIRKSANIILTNPEMLNSAFLPNHSKYGFDFIFTNLKYVVIDELHSYRGAFGAHLANIFRRMKRVCGYYRSKPQFLCSSATIANPLELSERICGEKFVLIDKDGSAAPEKEYRIIQPPEIKGKNDKIYGRRSASSVAADLIPELVEEDRHFIAFGRSRRNVEVILKESRDKLDAAGFLSGGDSGKIAGYRGGYTPMERREIERKMTDGELSGLVSTNALELGIDIGSLDSTVIVGYPGTRASFWQQSGRAGRSRGSGGHRGDSSENHTGNCIENSRDKETKKCVNFLILENQPFDQYIAIDPEWLFSRSSENAIVDPDNLLIELAHIRAAAAEMPLSLDDAALFPDLGEVIPVLMSADEVKSLAGRFAWAGPAFPAGDYSLRNMDKTRFKLIVKDNVEFVDGRRQAKGAGREVTEMDESQAYHELHPGAVYMHEGVLYEVLKLDLVSRTAEAVPFDGNYYTVPSGTEETRILQTFQEEDMGRTQIHFGDINVNEVTSMYKKLQFHNHQNLGYVELTQPLQKSYDTESTWIDIPENVTEVYRSLLVPNHMGELVLNDHFEGLCYAVKNAAMMTTMTERDDIDAVISNNAVIPDAREEQVVSLYIYDKYEGGLGYSEKIYELVPQIIDNAIRMVEGCSCESGCPACVGDYNLDKKMVLWGLKNLLQESEPPEFEGKQIEESRPFIQKGFSFYRLPLEWSAFCDSVVQNGESGGAFLRTVEQVEVNGHRLILTVGSSFYEGWLMDPDNMRELENTVRYHAVCPADMRIEVRVVENRERTDKIKGKLRRRYEDKLS</sequence>
<dbReference type="InterPro" id="IPR027417">
    <property type="entry name" value="P-loop_NTPase"/>
</dbReference>
<proteinExistence type="predicted"/>
<name>A0A9D2P4V7_9FIRM</name>
<evidence type="ECO:0000313" key="6">
    <source>
        <dbReference type="EMBL" id="HJC44162.1"/>
    </source>
</evidence>
<dbReference type="SMART" id="SM00490">
    <property type="entry name" value="HELICc"/>
    <property type="match status" value="1"/>
</dbReference>
<dbReference type="GO" id="GO:0005524">
    <property type="term" value="F:ATP binding"/>
    <property type="evidence" value="ECO:0007669"/>
    <property type="project" value="UniProtKB-KW"/>
</dbReference>
<evidence type="ECO:0000313" key="7">
    <source>
        <dbReference type="Proteomes" id="UP000823895"/>
    </source>
</evidence>
<evidence type="ECO:0000256" key="3">
    <source>
        <dbReference type="SAM" id="MobiDB-lite"/>
    </source>
</evidence>
<feature type="region of interest" description="Disordered" evidence="3">
    <location>
        <begin position="388"/>
        <end position="416"/>
    </location>
</feature>
<dbReference type="EMBL" id="DWWI01000225">
    <property type="protein sequence ID" value="HJC44162.1"/>
    <property type="molecule type" value="Genomic_DNA"/>
</dbReference>
<dbReference type="SUPFAM" id="SSF52540">
    <property type="entry name" value="P-loop containing nucleoside triphosphate hydrolases"/>
    <property type="match status" value="1"/>
</dbReference>
<reference evidence="6" key="2">
    <citation type="submission" date="2021-04" db="EMBL/GenBank/DDBJ databases">
        <authorList>
            <person name="Gilroy R."/>
        </authorList>
    </citation>
    <scope>NUCLEOTIDE SEQUENCE</scope>
    <source>
        <strain evidence="6">CHK165-2605</strain>
    </source>
</reference>
<dbReference type="GO" id="GO:0006289">
    <property type="term" value="P:nucleotide-excision repair"/>
    <property type="evidence" value="ECO:0007669"/>
    <property type="project" value="TreeGrafter"/>
</dbReference>
<dbReference type="Gene3D" id="3.40.50.300">
    <property type="entry name" value="P-loop containing nucleotide triphosphate hydrolases"/>
    <property type="match status" value="2"/>
</dbReference>
<dbReference type="Proteomes" id="UP000823895">
    <property type="component" value="Unassembled WGS sequence"/>
</dbReference>
<dbReference type="CDD" id="cd18797">
    <property type="entry name" value="SF2_C_Hrq"/>
    <property type="match status" value="1"/>
</dbReference>
<dbReference type="InterPro" id="IPR001650">
    <property type="entry name" value="Helicase_C-like"/>
</dbReference>
<feature type="domain" description="Helicase C-terminal" evidence="5">
    <location>
        <begin position="279"/>
        <end position="443"/>
    </location>
</feature>
<dbReference type="GO" id="GO:0043138">
    <property type="term" value="F:3'-5' DNA helicase activity"/>
    <property type="evidence" value="ECO:0007669"/>
    <property type="project" value="TreeGrafter"/>
</dbReference>
<dbReference type="GO" id="GO:0036297">
    <property type="term" value="P:interstrand cross-link repair"/>
    <property type="evidence" value="ECO:0007669"/>
    <property type="project" value="TreeGrafter"/>
</dbReference>
<keyword evidence="1" id="KW-0547">Nucleotide-binding</keyword>
<keyword evidence="2" id="KW-0067">ATP-binding</keyword>
<dbReference type="PROSITE" id="PS51192">
    <property type="entry name" value="HELICASE_ATP_BIND_1"/>
    <property type="match status" value="1"/>
</dbReference>
<dbReference type="Pfam" id="PF00270">
    <property type="entry name" value="DEAD"/>
    <property type="match status" value="1"/>
</dbReference>
<dbReference type="AlphaFoldDB" id="A0A9D2P4V7"/>
<keyword evidence="6" id="KW-0347">Helicase</keyword>
<evidence type="ECO:0000259" key="4">
    <source>
        <dbReference type="PROSITE" id="PS51192"/>
    </source>
</evidence>
<dbReference type="Pfam" id="PF09369">
    <property type="entry name" value="MZB"/>
    <property type="match status" value="1"/>
</dbReference>